<dbReference type="KEGG" id="aia:AWH56_014360"/>
<evidence type="ECO:0000313" key="7">
    <source>
        <dbReference type="EMBL" id="OIJ23016.1"/>
    </source>
</evidence>
<dbReference type="AlphaFoldDB" id="A0A1S2MEJ7"/>
<comment type="subcellular location">
    <subcellularLocation>
        <location evidence="5">Cytoplasm</location>
    </subcellularLocation>
</comment>
<dbReference type="PANTHER" id="PTHR10695">
    <property type="entry name" value="DEPHOSPHO-COA KINASE-RELATED"/>
    <property type="match status" value="1"/>
</dbReference>
<proteinExistence type="inferred from homology"/>
<dbReference type="InterPro" id="IPR001977">
    <property type="entry name" value="Depp_CoAkinase"/>
</dbReference>
<dbReference type="CDD" id="cd02022">
    <property type="entry name" value="DPCK"/>
    <property type="match status" value="1"/>
</dbReference>
<dbReference type="GO" id="GO:0004140">
    <property type="term" value="F:dephospho-CoA kinase activity"/>
    <property type="evidence" value="ECO:0007669"/>
    <property type="project" value="UniProtKB-UniRule"/>
</dbReference>
<keyword evidence="5" id="KW-0963">Cytoplasm</keyword>
<reference evidence="8 9" key="2">
    <citation type="journal article" date="2017" name="Genome Announc.">
        <title>Draft Genome Sequences of Four Alkaliphilic Bacteria Belonging to the Anaerobacillus Genus.</title>
        <authorList>
            <person name="Bassil N.M."/>
            <person name="Lloyd J.R."/>
        </authorList>
    </citation>
    <scope>NUCLEOTIDE SEQUENCE [LARGE SCALE GENOMIC DNA]</scope>
    <source>
        <strain evidence="8 9">NB2006</strain>
    </source>
</reference>
<keyword evidence="5 8" id="KW-0808">Transferase</keyword>
<dbReference type="EMBL" id="LQXD01000005">
    <property type="protein sequence ID" value="OIJ23016.1"/>
    <property type="molecule type" value="Genomic_DNA"/>
</dbReference>
<dbReference type="EC" id="2.7.1.24" evidence="5 6"/>
<dbReference type="Pfam" id="PF01121">
    <property type="entry name" value="CoaE"/>
    <property type="match status" value="1"/>
</dbReference>
<keyword evidence="4 5" id="KW-0173">Coenzyme A biosynthesis</keyword>
<dbReference type="UniPathway" id="UPA00241">
    <property type="reaction ID" value="UER00356"/>
</dbReference>
<feature type="binding site" evidence="5">
    <location>
        <begin position="10"/>
        <end position="15"/>
    </location>
    <ligand>
        <name>ATP</name>
        <dbReference type="ChEBI" id="CHEBI:30616"/>
    </ligand>
</feature>
<dbReference type="InterPro" id="IPR027417">
    <property type="entry name" value="P-loop_NTPase"/>
</dbReference>
<reference evidence="7 9" key="1">
    <citation type="submission" date="2016-10" db="EMBL/GenBank/DDBJ databases">
        <title>Draft genome sequences of four alkaliphilic bacteria belonging to the Anaerobacillus genus.</title>
        <authorList>
            <person name="Bassil N.M."/>
            <person name="Lloyd J.R."/>
        </authorList>
    </citation>
    <scope>NUCLEOTIDE SEQUENCE [LARGE SCALE GENOMIC DNA]</scope>
    <source>
        <strain evidence="7 9">NB2006</strain>
    </source>
</reference>
<dbReference type="HAMAP" id="MF_00376">
    <property type="entry name" value="Dephospho_CoA_kinase"/>
    <property type="match status" value="1"/>
</dbReference>
<dbReference type="EMBL" id="CP063356">
    <property type="protein sequence ID" value="QOY33931.1"/>
    <property type="molecule type" value="Genomic_DNA"/>
</dbReference>
<dbReference type="OrthoDB" id="9812943at2"/>
<dbReference type="Gene3D" id="3.40.50.300">
    <property type="entry name" value="P-loop containing nucleotide triphosphate hydrolases"/>
    <property type="match status" value="1"/>
</dbReference>
<sequence length="197" mass="22159">MIIGLTGGIASGKSTVSNMLKDVGIPIVDADVTAREVVEKGEPALGKIIELFGTEILNTEGSLDRKKLGAIVFNDEKKRLTLNDIVHPAIRKRMLEKVEQLKQLGHETIVMDIPLLFESKLTYMVEKIIVVYIDPDLQKARLQKRDQFSEDEALARISAQMPLTEKIALADEVIHNDRSIDETKEQLLTILRKWNCL</sequence>
<keyword evidence="9" id="KW-1185">Reference proteome</keyword>
<evidence type="ECO:0000256" key="5">
    <source>
        <dbReference type="HAMAP-Rule" id="MF_00376"/>
    </source>
</evidence>
<evidence type="ECO:0000256" key="4">
    <source>
        <dbReference type="ARBA" id="ARBA00022993"/>
    </source>
</evidence>
<comment type="function">
    <text evidence="5">Catalyzes the phosphorylation of the 3'-hydroxyl group of dephosphocoenzyme A to form coenzyme A.</text>
</comment>
<evidence type="ECO:0000256" key="1">
    <source>
        <dbReference type="ARBA" id="ARBA00009018"/>
    </source>
</evidence>
<comment type="similarity">
    <text evidence="1 5">Belongs to the CoaE family.</text>
</comment>
<dbReference type="GO" id="GO:0005524">
    <property type="term" value="F:ATP binding"/>
    <property type="evidence" value="ECO:0007669"/>
    <property type="project" value="UniProtKB-UniRule"/>
</dbReference>
<dbReference type="GO" id="GO:0015937">
    <property type="term" value="P:coenzyme A biosynthetic process"/>
    <property type="evidence" value="ECO:0007669"/>
    <property type="project" value="UniProtKB-UniRule"/>
</dbReference>
<dbReference type="SUPFAM" id="SSF52540">
    <property type="entry name" value="P-loop containing nucleoside triphosphate hydrolases"/>
    <property type="match status" value="1"/>
</dbReference>
<comment type="pathway">
    <text evidence="5">Cofactor biosynthesis; coenzyme A biosynthesis; CoA from (R)-pantothenate: step 5/5.</text>
</comment>
<organism evidence="7 9">
    <name type="scientific">Anaerobacillus isosaccharinicus</name>
    <dbReference type="NCBI Taxonomy" id="1532552"/>
    <lineage>
        <taxon>Bacteria</taxon>
        <taxon>Bacillati</taxon>
        <taxon>Bacillota</taxon>
        <taxon>Bacilli</taxon>
        <taxon>Bacillales</taxon>
        <taxon>Bacillaceae</taxon>
        <taxon>Anaerobacillus</taxon>
    </lineage>
</organism>
<dbReference type="Proteomes" id="UP000180175">
    <property type="component" value="Chromosome"/>
</dbReference>
<dbReference type="RefSeq" id="WP_071315678.1">
    <property type="nucleotide sequence ID" value="NZ_CP063356.2"/>
</dbReference>
<dbReference type="GO" id="GO:0005737">
    <property type="term" value="C:cytoplasm"/>
    <property type="evidence" value="ECO:0007669"/>
    <property type="project" value="UniProtKB-SubCell"/>
</dbReference>
<dbReference type="FunFam" id="3.40.50.300:FF:000485">
    <property type="entry name" value="Dephospho-CoA kinase CAB5"/>
    <property type="match status" value="1"/>
</dbReference>
<reference evidence="8 9" key="3">
    <citation type="journal article" date="2019" name="Int. J. Syst. Evol. Microbiol.">
        <title>Anaerobacillus isosaccharinicus sp. nov., an alkaliphilic bacterium which degrades isosaccharinic acid.</title>
        <authorList>
            <person name="Bassil N.M."/>
            <person name="Lloyd J.R."/>
        </authorList>
    </citation>
    <scope>NUCLEOTIDE SEQUENCE [LARGE SCALE GENOMIC DNA]</scope>
    <source>
        <strain evidence="8 9">NB2006</strain>
    </source>
</reference>
<protein>
    <recommendedName>
        <fullName evidence="5 6">Dephospho-CoA kinase</fullName>
        <ecNumber evidence="5 6">2.7.1.24</ecNumber>
    </recommendedName>
    <alternativeName>
        <fullName evidence="5">Dephosphocoenzyme A kinase</fullName>
    </alternativeName>
</protein>
<keyword evidence="5 7" id="KW-0418">Kinase</keyword>
<evidence type="ECO:0000313" key="8">
    <source>
        <dbReference type="EMBL" id="QOY33931.1"/>
    </source>
</evidence>
<dbReference type="NCBIfam" id="TIGR00152">
    <property type="entry name" value="dephospho-CoA kinase"/>
    <property type="match status" value="1"/>
</dbReference>
<name>A0A1S2MEJ7_9BACI</name>
<evidence type="ECO:0000256" key="2">
    <source>
        <dbReference type="ARBA" id="ARBA00022741"/>
    </source>
</evidence>
<keyword evidence="2 5" id="KW-0547">Nucleotide-binding</keyword>
<evidence type="ECO:0000313" key="9">
    <source>
        <dbReference type="Proteomes" id="UP000180175"/>
    </source>
</evidence>
<dbReference type="PROSITE" id="PS51219">
    <property type="entry name" value="DPCK"/>
    <property type="match status" value="1"/>
</dbReference>
<reference evidence="8" key="4">
    <citation type="submission" date="2020-10" db="EMBL/GenBank/DDBJ databases">
        <authorList>
            <person name="Bassil N.M."/>
            <person name="Lloyd J.R."/>
        </authorList>
    </citation>
    <scope>NUCLEOTIDE SEQUENCE</scope>
    <source>
        <strain evidence="8">NB2006</strain>
    </source>
</reference>
<keyword evidence="3 5" id="KW-0067">ATP-binding</keyword>
<evidence type="ECO:0000256" key="6">
    <source>
        <dbReference type="NCBIfam" id="TIGR00152"/>
    </source>
</evidence>
<evidence type="ECO:0000256" key="3">
    <source>
        <dbReference type="ARBA" id="ARBA00022840"/>
    </source>
</evidence>
<dbReference type="PANTHER" id="PTHR10695:SF46">
    <property type="entry name" value="BIFUNCTIONAL COENZYME A SYNTHASE-RELATED"/>
    <property type="match status" value="1"/>
</dbReference>
<comment type="catalytic activity">
    <reaction evidence="5">
        <text>3'-dephospho-CoA + ATP = ADP + CoA + H(+)</text>
        <dbReference type="Rhea" id="RHEA:18245"/>
        <dbReference type="ChEBI" id="CHEBI:15378"/>
        <dbReference type="ChEBI" id="CHEBI:30616"/>
        <dbReference type="ChEBI" id="CHEBI:57287"/>
        <dbReference type="ChEBI" id="CHEBI:57328"/>
        <dbReference type="ChEBI" id="CHEBI:456216"/>
        <dbReference type="EC" id="2.7.1.24"/>
    </reaction>
</comment>
<accession>A0A1S2MEJ7</accession>
<gene>
    <name evidence="5" type="primary">coaE</name>
    <name evidence="8" type="ORF">AWH56_014360</name>
    <name evidence="7" type="ORF">AWH56_02445</name>
</gene>